<dbReference type="Proteomes" id="UP000095767">
    <property type="component" value="Unassembled WGS sequence"/>
</dbReference>
<proteinExistence type="predicted"/>
<protein>
    <submittedName>
        <fullName evidence="1">Uncharacterized protein</fullName>
    </submittedName>
</protein>
<reference evidence="1 2" key="1">
    <citation type="submission" date="2016-09" db="EMBL/GenBank/DDBJ databases">
        <title>The draft genome of Dichanthelium oligosanthes: A C3 panicoid grass species.</title>
        <authorList>
            <person name="Studer A.J."/>
            <person name="Schnable J.C."/>
            <person name="Brutnell T.P."/>
        </authorList>
    </citation>
    <scope>NUCLEOTIDE SEQUENCE [LARGE SCALE GENOMIC DNA]</scope>
    <source>
        <strain evidence="2">cv. Kellogg 1175</strain>
        <tissue evidence="1">Leaf</tissue>
    </source>
</reference>
<dbReference type="AlphaFoldDB" id="A0A1E5VS69"/>
<sequence>LEIIFMQELYIKRRRKHTLKEKKHTSNQ</sequence>
<comment type="caution">
    <text evidence="1">The sequence shown here is derived from an EMBL/GenBank/DDBJ whole genome shotgun (WGS) entry which is preliminary data.</text>
</comment>
<dbReference type="EMBL" id="LWDX02031324">
    <property type="protein sequence ID" value="OEL27924.1"/>
    <property type="molecule type" value="Genomic_DNA"/>
</dbReference>
<evidence type="ECO:0000313" key="1">
    <source>
        <dbReference type="EMBL" id="OEL27924.1"/>
    </source>
</evidence>
<name>A0A1E5VS69_9POAL</name>
<gene>
    <name evidence="1" type="ORF">BAE44_0011057</name>
</gene>
<accession>A0A1E5VS69</accession>
<organism evidence="1 2">
    <name type="scientific">Dichanthelium oligosanthes</name>
    <dbReference type="NCBI Taxonomy" id="888268"/>
    <lineage>
        <taxon>Eukaryota</taxon>
        <taxon>Viridiplantae</taxon>
        <taxon>Streptophyta</taxon>
        <taxon>Embryophyta</taxon>
        <taxon>Tracheophyta</taxon>
        <taxon>Spermatophyta</taxon>
        <taxon>Magnoliopsida</taxon>
        <taxon>Liliopsida</taxon>
        <taxon>Poales</taxon>
        <taxon>Poaceae</taxon>
        <taxon>PACMAD clade</taxon>
        <taxon>Panicoideae</taxon>
        <taxon>Panicodae</taxon>
        <taxon>Paniceae</taxon>
        <taxon>Dichantheliinae</taxon>
        <taxon>Dichanthelium</taxon>
    </lineage>
</organism>
<evidence type="ECO:0000313" key="2">
    <source>
        <dbReference type="Proteomes" id="UP000095767"/>
    </source>
</evidence>
<feature type="non-terminal residue" evidence="1">
    <location>
        <position position="1"/>
    </location>
</feature>
<keyword evidence="2" id="KW-1185">Reference proteome</keyword>